<feature type="domain" description="AB hydrolase-1" evidence="2">
    <location>
        <begin position="148"/>
        <end position="300"/>
    </location>
</feature>
<evidence type="ECO:0000259" key="2">
    <source>
        <dbReference type="Pfam" id="PF12697"/>
    </source>
</evidence>
<dbReference type="RefSeq" id="XP_062654714.1">
    <property type="nucleotide sequence ID" value="XM_062806758.1"/>
</dbReference>
<organism evidence="3 4">
    <name type="scientific">Chaetomium fimeti</name>
    <dbReference type="NCBI Taxonomy" id="1854472"/>
    <lineage>
        <taxon>Eukaryota</taxon>
        <taxon>Fungi</taxon>
        <taxon>Dikarya</taxon>
        <taxon>Ascomycota</taxon>
        <taxon>Pezizomycotina</taxon>
        <taxon>Sordariomycetes</taxon>
        <taxon>Sordariomycetidae</taxon>
        <taxon>Sordariales</taxon>
        <taxon>Chaetomiaceae</taxon>
        <taxon>Chaetomium</taxon>
    </lineage>
</organism>
<dbReference type="PANTHER" id="PTHR12277">
    <property type="entry name" value="ALPHA/BETA HYDROLASE DOMAIN-CONTAINING PROTEIN"/>
    <property type="match status" value="1"/>
</dbReference>
<dbReference type="Proteomes" id="UP001278766">
    <property type="component" value="Unassembled WGS sequence"/>
</dbReference>
<name>A0AAE0LNB2_9PEZI</name>
<dbReference type="InterPro" id="IPR029058">
    <property type="entry name" value="AB_hydrolase_fold"/>
</dbReference>
<protein>
    <submittedName>
        <fullName evidence="3">Alpha/Beta hydrolase protein</fullName>
    </submittedName>
</protein>
<reference evidence="3" key="2">
    <citation type="submission" date="2023-06" db="EMBL/GenBank/DDBJ databases">
        <authorList>
            <consortium name="Lawrence Berkeley National Laboratory"/>
            <person name="Haridas S."/>
            <person name="Hensen N."/>
            <person name="Bonometti L."/>
            <person name="Westerberg I."/>
            <person name="Brannstrom I.O."/>
            <person name="Guillou S."/>
            <person name="Cros-Aarteil S."/>
            <person name="Calhoun S."/>
            <person name="Kuo A."/>
            <person name="Mondo S."/>
            <person name="Pangilinan J."/>
            <person name="Riley R."/>
            <person name="Labutti K."/>
            <person name="Andreopoulos B."/>
            <person name="Lipzen A."/>
            <person name="Chen C."/>
            <person name="Yanf M."/>
            <person name="Daum C."/>
            <person name="Ng V."/>
            <person name="Clum A."/>
            <person name="Steindorff A."/>
            <person name="Ohm R."/>
            <person name="Martin F."/>
            <person name="Silar P."/>
            <person name="Natvig D."/>
            <person name="Lalanne C."/>
            <person name="Gautier V."/>
            <person name="Ament-Velasquez S.L."/>
            <person name="Kruys A."/>
            <person name="Hutchinson M.I."/>
            <person name="Powell A.J."/>
            <person name="Barry K."/>
            <person name="Miller A.N."/>
            <person name="Grigoriev I.V."/>
            <person name="Debuchy R."/>
            <person name="Gladieux P."/>
            <person name="Thoren M.H."/>
            <person name="Johannesson H."/>
        </authorList>
    </citation>
    <scope>NUCLEOTIDE SEQUENCE</scope>
    <source>
        <strain evidence="3">CBS 168.71</strain>
    </source>
</reference>
<reference evidence="3" key="1">
    <citation type="journal article" date="2023" name="Mol. Phylogenet. Evol.">
        <title>Genome-scale phylogeny and comparative genomics of the fungal order Sordariales.</title>
        <authorList>
            <person name="Hensen N."/>
            <person name="Bonometti L."/>
            <person name="Westerberg I."/>
            <person name="Brannstrom I.O."/>
            <person name="Guillou S."/>
            <person name="Cros-Aarteil S."/>
            <person name="Calhoun S."/>
            <person name="Haridas S."/>
            <person name="Kuo A."/>
            <person name="Mondo S."/>
            <person name="Pangilinan J."/>
            <person name="Riley R."/>
            <person name="LaButti K."/>
            <person name="Andreopoulos B."/>
            <person name="Lipzen A."/>
            <person name="Chen C."/>
            <person name="Yan M."/>
            <person name="Daum C."/>
            <person name="Ng V."/>
            <person name="Clum A."/>
            <person name="Steindorff A."/>
            <person name="Ohm R.A."/>
            <person name="Martin F."/>
            <person name="Silar P."/>
            <person name="Natvig D.O."/>
            <person name="Lalanne C."/>
            <person name="Gautier V."/>
            <person name="Ament-Velasquez S.L."/>
            <person name="Kruys A."/>
            <person name="Hutchinson M.I."/>
            <person name="Powell A.J."/>
            <person name="Barry K."/>
            <person name="Miller A.N."/>
            <person name="Grigoriev I.V."/>
            <person name="Debuchy R."/>
            <person name="Gladieux P."/>
            <person name="Hiltunen Thoren M."/>
            <person name="Johannesson H."/>
        </authorList>
    </citation>
    <scope>NUCLEOTIDE SEQUENCE</scope>
    <source>
        <strain evidence="3">CBS 168.71</strain>
    </source>
</reference>
<dbReference type="Pfam" id="PF12697">
    <property type="entry name" value="Abhydrolase_6"/>
    <property type="match status" value="1"/>
</dbReference>
<dbReference type="AlphaFoldDB" id="A0AAE0LNB2"/>
<feature type="transmembrane region" description="Helical" evidence="1">
    <location>
        <begin position="25"/>
        <end position="47"/>
    </location>
</feature>
<gene>
    <name evidence="3" type="ORF">B0H64DRAFT_44411</name>
</gene>
<keyword evidence="4" id="KW-1185">Reference proteome</keyword>
<keyword evidence="1" id="KW-1133">Transmembrane helix</keyword>
<dbReference type="SUPFAM" id="SSF53474">
    <property type="entry name" value="alpha/beta-Hydrolases"/>
    <property type="match status" value="1"/>
</dbReference>
<evidence type="ECO:0000313" key="3">
    <source>
        <dbReference type="EMBL" id="KAK3291200.1"/>
    </source>
</evidence>
<dbReference type="Gene3D" id="3.40.50.1820">
    <property type="entry name" value="alpha/beta hydrolase"/>
    <property type="match status" value="1"/>
</dbReference>
<dbReference type="PANTHER" id="PTHR12277:SF81">
    <property type="entry name" value="PROTEIN ABHD13"/>
    <property type="match status" value="1"/>
</dbReference>
<evidence type="ECO:0000313" key="4">
    <source>
        <dbReference type="Proteomes" id="UP001278766"/>
    </source>
</evidence>
<evidence type="ECO:0000256" key="1">
    <source>
        <dbReference type="SAM" id="Phobius"/>
    </source>
</evidence>
<proteinExistence type="predicted"/>
<dbReference type="GeneID" id="87843706"/>
<dbReference type="InterPro" id="IPR000073">
    <property type="entry name" value="AB_hydrolase_1"/>
</dbReference>
<keyword evidence="3" id="KW-0378">Hydrolase</keyword>
<keyword evidence="1" id="KW-0472">Membrane</keyword>
<keyword evidence="1" id="KW-0812">Transmembrane</keyword>
<dbReference type="EMBL" id="JAUEPN010000010">
    <property type="protein sequence ID" value="KAK3291200.1"/>
    <property type="molecule type" value="Genomic_DNA"/>
</dbReference>
<accession>A0AAE0LNB2</accession>
<comment type="caution">
    <text evidence="3">The sequence shown here is derived from an EMBL/GenBank/DDBJ whole genome shotgun (WGS) entry which is preliminary data.</text>
</comment>
<sequence>MPPAVQQQAHKLEPSPKLGPKTKNLFVRLLGSTLGALSLSAILYSLFLGLLTIPLLQDHAIYLHGVTLTGNQDVSVAEQWGFLPNQVTPFTLDTPDGITLHTWHILPLGIYHKHQKELIKEPEGLVEDITDRMSFKLLRDDPEALLLLYFHGAAGTLASGWRPPSYRAMSAAALDKIHTVAIDYRGFGSSSGVPSEHGLQTDAITLAKWAVQEAGIPPSRIVIFGQSLGTAVGISLAEHYAAQPHPTLFAGLVLVAPFADVELLTATYRIAGIVPILGPLAPFPRLLAFFNTFILSKWLSKDKLAAFVRQCEDMVGDGLKYHIAIIHAQDDYDIPWSHSDRLFWHAVNASRPSGIAFEDLEEEKGRNKQMLGSAGWVAEHRTGKGVVREEIARWGLHDRIMSYPIVSLAVLRAFGGE</sequence>
<dbReference type="GO" id="GO:0016787">
    <property type="term" value="F:hydrolase activity"/>
    <property type="evidence" value="ECO:0007669"/>
    <property type="project" value="UniProtKB-KW"/>
</dbReference>